<evidence type="ECO:0000313" key="8">
    <source>
        <dbReference type="Proteomes" id="UP000326780"/>
    </source>
</evidence>
<dbReference type="PANTHER" id="PTHR45900">
    <property type="entry name" value="RECA"/>
    <property type="match status" value="1"/>
</dbReference>
<protein>
    <recommendedName>
        <fullName evidence="2">Protein RecA</fullName>
    </recommendedName>
</protein>
<dbReference type="PROSITE" id="PS50163">
    <property type="entry name" value="RECA_3"/>
    <property type="match status" value="1"/>
</dbReference>
<dbReference type="InterPro" id="IPR049428">
    <property type="entry name" value="RecA-like_N"/>
</dbReference>
<name>A0A5Q0M505_VARPD</name>
<dbReference type="GO" id="GO:0003697">
    <property type="term" value="F:single-stranded DNA binding"/>
    <property type="evidence" value="ECO:0007669"/>
    <property type="project" value="InterPro"/>
</dbReference>
<dbReference type="InterPro" id="IPR013765">
    <property type="entry name" value="DNA_recomb/repair_RecA"/>
</dbReference>
<evidence type="ECO:0000256" key="5">
    <source>
        <dbReference type="ARBA" id="ARBA00023172"/>
    </source>
</evidence>
<gene>
    <name evidence="7" type="ORF">GFK26_18020</name>
</gene>
<feature type="domain" description="RecA family profile 2" evidence="6">
    <location>
        <begin position="212"/>
        <end position="283"/>
    </location>
</feature>
<dbReference type="SUPFAM" id="SSF52540">
    <property type="entry name" value="P-loop containing nucleoside triphosphate hydrolases"/>
    <property type="match status" value="1"/>
</dbReference>
<evidence type="ECO:0000256" key="4">
    <source>
        <dbReference type="ARBA" id="ARBA00022840"/>
    </source>
</evidence>
<keyword evidence="5" id="KW-0233">DNA recombination</keyword>
<dbReference type="InterPro" id="IPR027417">
    <property type="entry name" value="P-loop_NTPase"/>
</dbReference>
<evidence type="ECO:0000256" key="1">
    <source>
        <dbReference type="ARBA" id="ARBA00009391"/>
    </source>
</evidence>
<keyword evidence="3" id="KW-0547">Nucleotide-binding</keyword>
<dbReference type="Gene3D" id="3.40.50.300">
    <property type="entry name" value="P-loop containing nucleotide triphosphate hydrolases"/>
    <property type="match status" value="1"/>
</dbReference>
<evidence type="ECO:0000256" key="3">
    <source>
        <dbReference type="ARBA" id="ARBA00022741"/>
    </source>
</evidence>
<dbReference type="InterPro" id="IPR020587">
    <property type="entry name" value="RecA_monomer-monomer_interface"/>
</dbReference>
<dbReference type="GO" id="GO:0005524">
    <property type="term" value="F:ATP binding"/>
    <property type="evidence" value="ECO:0007669"/>
    <property type="project" value="UniProtKB-KW"/>
</dbReference>
<dbReference type="GO" id="GO:0005829">
    <property type="term" value="C:cytosol"/>
    <property type="evidence" value="ECO:0007669"/>
    <property type="project" value="TreeGrafter"/>
</dbReference>
<organism evidence="7 8">
    <name type="scientific">Variovorax paradoxus</name>
    <dbReference type="NCBI Taxonomy" id="34073"/>
    <lineage>
        <taxon>Bacteria</taxon>
        <taxon>Pseudomonadati</taxon>
        <taxon>Pseudomonadota</taxon>
        <taxon>Betaproteobacteria</taxon>
        <taxon>Burkholderiales</taxon>
        <taxon>Comamonadaceae</taxon>
        <taxon>Variovorax</taxon>
    </lineage>
</organism>
<dbReference type="GO" id="GO:0008094">
    <property type="term" value="F:ATP-dependent activity, acting on DNA"/>
    <property type="evidence" value="ECO:0007669"/>
    <property type="project" value="InterPro"/>
</dbReference>
<evidence type="ECO:0000259" key="6">
    <source>
        <dbReference type="PROSITE" id="PS50163"/>
    </source>
</evidence>
<dbReference type="AlphaFoldDB" id="A0A5Q0M505"/>
<dbReference type="RefSeq" id="WP_153283145.1">
    <property type="nucleotide sequence ID" value="NZ_CP045644.1"/>
</dbReference>
<dbReference type="Proteomes" id="UP000326780">
    <property type="component" value="Chromosome"/>
</dbReference>
<reference evidence="7 8" key="1">
    <citation type="submission" date="2019-10" db="EMBL/GenBank/DDBJ databases">
        <title>Complete genome sequence of Variovorax paradoxus 5C-2.</title>
        <authorList>
            <person name="Gogoleva N.E."/>
            <person name="Balkin A.S."/>
        </authorList>
    </citation>
    <scope>NUCLEOTIDE SEQUENCE [LARGE SCALE GENOMIC DNA]</scope>
    <source>
        <strain evidence="7 8">5C-2</strain>
    </source>
</reference>
<dbReference type="PANTHER" id="PTHR45900:SF1">
    <property type="entry name" value="MITOCHONDRIAL DNA REPAIR PROTEIN RECA HOMOLOG-RELATED"/>
    <property type="match status" value="1"/>
</dbReference>
<keyword evidence="4" id="KW-0067">ATP-binding</keyword>
<dbReference type="EMBL" id="CP045644">
    <property type="protein sequence ID" value="QFZ84526.1"/>
    <property type="molecule type" value="Genomic_DNA"/>
</dbReference>
<dbReference type="GO" id="GO:0006281">
    <property type="term" value="P:DNA repair"/>
    <property type="evidence" value="ECO:0007669"/>
    <property type="project" value="InterPro"/>
</dbReference>
<accession>A0A5Q0M505</accession>
<evidence type="ECO:0000313" key="7">
    <source>
        <dbReference type="EMBL" id="QFZ84526.1"/>
    </source>
</evidence>
<sequence>MTSKLDSMAAEMAKLFAEDKEPTPDRFLSTGYPPLDLILSGSYVGGFPEGRIAEVYGPPASGKTLLATLMMIQAQRAGGMAIFVDHEHAFNQTFAASFGLDLTFPRFMYIDPDTWEQGQQKAFTVAEYVRVNKAIDATAPIVIVTDCIAAATPKSVKYDSKTGKLKSMEDRNMNDTTALARATAAVLPQIADVARQHNVVAIYLNQLRTKPGVTHGDPSYTPGGGSPEYYSVTRLAVSTAKIMKEVNGKKEFAGREITLKCTKSKTTRPFQETKLRLTYDADGKAHLDFTSGLVDTLVEMGKIEKDGKMVVWEGKKYWASVLSKKIDDEGRQAELTAMLHA</sequence>
<evidence type="ECO:0000256" key="2">
    <source>
        <dbReference type="ARBA" id="ARBA00015553"/>
    </source>
</evidence>
<comment type="similarity">
    <text evidence="1">Belongs to the RecA family.</text>
</comment>
<proteinExistence type="inferred from homology"/>
<dbReference type="GO" id="GO:0006310">
    <property type="term" value="P:DNA recombination"/>
    <property type="evidence" value="ECO:0007669"/>
    <property type="project" value="UniProtKB-KW"/>
</dbReference>
<dbReference type="Pfam" id="PF00154">
    <property type="entry name" value="RecA_N"/>
    <property type="match status" value="1"/>
</dbReference>